<dbReference type="InterPro" id="IPR036739">
    <property type="entry name" value="SLC41_membr_dom_sf"/>
</dbReference>
<proteinExistence type="inferred from homology"/>
<feature type="compositionally biased region" description="Polar residues" evidence="9">
    <location>
        <begin position="1"/>
        <end position="11"/>
    </location>
</feature>
<keyword evidence="5" id="KW-0460">Magnesium</keyword>
<dbReference type="PROSITE" id="PS51371">
    <property type="entry name" value="CBS"/>
    <property type="match status" value="1"/>
</dbReference>
<keyword evidence="3" id="KW-0813">Transport</keyword>
<evidence type="ECO:0000256" key="6">
    <source>
        <dbReference type="ARBA" id="ARBA00022989"/>
    </source>
</evidence>
<evidence type="ECO:0000256" key="10">
    <source>
        <dbReference type="SAM" id="Phobius"/>
    </source>
</evidence>
<protein>
    <submittedName>
        <fullName evidence="12">Magnesium transporter</fullName>
    </submittedName>
</protein>
<keyword evidence="6 10" id="KW-1133">Transmembrane helix</keyword>
<dbReference type="SUPFAM" id="SSF54631">
    <property type="entry name" value="CBS-domain pair"/>
    <property type="match status" value="1"/>
</dbReference>
<dbReference type="Pfam" id="PF00571">
    <property type="entry name" value="CBS"/>
    <property type="match status" value="2"/>
</dbReference>
<keyword evidence="8" id="KW-0129">CBS domain</keyword>
<dbReference type="Proteomes" id="UP001350748">
    <property type="component" value="Unassembled WGS sequence"/>
</dbReference>
<dbReference type="Gene3D" id="1.10.357.20">
    <property type="entry name" value="SLC41 divalent cation transporters, integral membrane domain"/>
    <property type="match status" value="1"/>
</dbReference>
<evidence type="ECO:0000256" key="4">
    <source>
        <dbReference type="ARBA" id="ARBA00022692"/>
    </source>
</evidence>
<dbReference type="InterPro" id="IPR006667">
    <property type="entry name" value="SLC41_membr_dom"/>
</dbReference>
<comment type="subcellular location">
    <subcellularLocation>
        <location evidence="1">Membrane</location>
        <topology evidence="1">Multi-pass membrane protein</topology>
    </subcellularLocation>
</comment>
<dbReference type="SUPFAM" id="SSF161093">
    <property type="entry name" value="MgtE membrane domain-like"/>
    <property type="match status" value="1"/>
</dbReference>
<name>A0ABU7XFQ4_9HYPH</name>
<feature type="transmembrane region" description="Helical" evidence="10">
    <location>
        <begin position="308"/>
        <end position="331"/>
    </location>
</feature>
<feature type="transmembrane region" description="Helical" evidence="10">
    <location>
        <begin position="201"/>
        <end position="218"/>
    </location>
</feature>
<reference evidence="12 13" key="1">
    <citation type="submission" date="2024-02" db="EMBL/GenBank/DDBJ databases">
        <authorList>
            <person name="Grouzdev D."/>
        </authorList>
    </citation>
    <scope>NUCLEOTIDE SEQUENCE [LARGE SCALE GENOMIC DNA]</scope>
    <source>
        <strain evidence="12 13">9N</strain>
    </source>
</reference>
<dbReference type="InterPro" id="IPR000644">
    <property type="entry name" value="CBS_dom"/>
</dbReference>
<organism evidence="12 13">
    <name type="scientific">Methylocystis borbori</name>
    <dbReference type="NCBI Taxonomy" id="3118750"/>
    <lineage>
        <taxon>Bacteria</taxon>
        <taxon>Pseudomonadati</taxon>
        <taxon>Pseudomonadota</taxon>
        <taxon>Alphaproteobacteria</taxon>
        <taxon>Hyphomicrobiales</taxon>
        <taxon>Methylocystaceae</taxon>
        <taxon>Methylocystis</taxon>
    </lineage>
</organism>
<evidence type="ECO:0000256" key="3">
    <source>
        <dbReference type="ARBA" id="ARBA00022448"/>
    </source>
</evidence>
<evidence type="ECO:0000256" key="8">
    <source>
        <dbReference type="PROSITE-ProRule" id="PRU00703"/>
    </source>
</evidence>
<dbReference type="PANTHER" id="PTHR41394:SF5">
    <property type="entry name" value="SLC41A_MGTE INTEGRAL MEMBRANE DOMAIN-CONTAINING PROTEIN"/>
    <property type="match status" value="1"/>
</dbReference>
<comment type="caution">
    <text evidence="12">The sequence shown here is derived from an EMBL/GenBank/DDBJ whole genome shotgun (WGS) entry which is preliminary data.</text>
</comment>
<evidence type="ECO:0000256" key="5">
    <source>
        <dbReference type="ARBA" id="ARBA00022842"/>
    </source>
</evidence>
<evidence type="ECO:0000256" key="9">
    <source>
        <dbReference type="SAM" id="MobiDB-lite"/>
    </source>
</evidence>
<evidence type="ECO:0000313" key="12">
    <source>
        <dbReference type="EMBL" id="MEF3365872.1"/>
    </source>
</evidence>
<evidence type="ECO:0000259" key="11">
    <source>
        <dbReference type="PROSITE" id="PS51371"/>
    </source>
</evidence>
<dbReference type="Pfam" id="PF01769">
    <property type="entry name" value="MgtE"/>
    <property type="match status" value="1"/>
</dbReference>
<dbReference type="PANTHER" id="PTHR41394">
    <property type="entry name" value="MAGNESIUM TRANSPORTER MGTE"/>
    <property type="match status" value="1"/>
</dbReference>
<feature type="transmembrane region" description="Helical" evidence="10">
    <location>
        <begin position="275"/>
        <end position="296"/>
    </location>
</feature>
<gene>
    <name evidence="12" type="ORF">V3H18_04920</name>
</gene>
<dbReference type="InterPro" id="IPR046342">
    <property type="entry name" value="CBS_dom_sf"/>
</dbReference>
<feature type="transmembrane region" description="Helical" evidence="10">
    <location>
        <begin position="239"/>
        <end position="269"/>
    </location>
</feature>
<dbReference type="EMBL" id="JAZHYN010000009">
    <property type="protein sequence ID" value="MEF3365872.1"/>
    <property type="molecule type" value="Genomic_DNA"/>
</dbReference>
<evidence type="ECO:0000256" key="7">
    <source>
        <dbReference type="ARBA" id="ARBA00023136"/>
    </source>
</evidence>
<evidence type="ECO:0000313" key="13">
    <source>
        <dbReference type="Proteomes" id="UP001350748"/>
    </source>
</evidence>
<feature type="region of interest" description="Disordered" evidence="9">
    <location>
        <begin position="1"/>
        <end position="21"/>
    </location>
</feature>
<sequence length="337" mass="35433">MTVMSRPSAQANEPPASSRGQTIEHYLVASVPVAGVGETVGEARARLIGRQFDDASHVFVLAEDGRLAGIVAIRDLLGGAEETPLWQIARNAEIYSVSPGADREEAASVAIRAGLSMLAVCDDDGRFLGAVPARALMTILRDEHLEDLHHMAGILGRSEAAKDALTAPPHRRAMYRLPWLLFGMAGSAGATALMSSFEKALSAHIAVAFFIPAIVYLADSVGTQSEVVVVRGLSLTDSALLPLFAGELGTGALLGAILGCLAFPVVWYFFSSADLAATVSISLAVASTIATAFGFLMPWIFARMGYDAALGSGPVATVVQDAFSLLTYFYIASILVF</sequence>
<dbReference type="RefSeq" id="WP_332080810.1">
    <property type="nucleotide sequence ID" value="NZ_JAZHYN010000009.1"/>
</dbReference>
<evidence type="ECO:0000256" key="1">
    <source>
        <dbReference type="ARBA" id="ARBA00004141"/>
    </source>
</evidence>
<dbReference type="Gene3D" id="3.10.580.10">
    <property type="entry name" value="CBS-domain"/>
    <property type="match status" value="1"/>
</dbReference>
<keyword evidence="7 10" id="KW-0472">Membrane</keyword>
<evidence type="ECO:0000256" key="2">
    <source>
        <dbReference type="ARBA" id="ARBA00009749"/>
    </source>
</evidence>
<accession>A0ABU7XFQ4</accession>
<keyword evidence="4 10" id="KW-0812">Transmembrane</keyword>
<keyword evidence="13" id="KW-1185">Reference proteome</keyword>
<comment type="similarity">
    <text evidence="2">Belongs to the SLC41A transporter family.</text>
</comment>
<feature type="domain" description="CBS" evidence="11">
    <location>
        <begin position="88"/>
        <end position="148"/>
    </location>
</feature>